<comment type="subcellular location">
    <subcellularLocation>
        <location evidence="1">Membrane</location>
        <topology evidence="1">Multi-pass membrane protein</topology>
    </subcellularLocation>
</comment>
<evidence type="ECO:0000256" key="3">
    <source>
        <dbReference type="ARBA" id="ARBA00022989"/>
    </source>
</evidence>
<feature type="transmembrane region" description="Helical" evidence="5">
    <location>
        <begin position="149"/>
        <end position="176"/>
    </location>
</feature>
<dbReference type="Pfam" id="PF04932">
    <property type="entry name" value="Wzy_C"/>
    <property type="match status" value="1"/>
</dbReference>
<reference evidence="7 8" key="1">
    <citation type="submission" date="2020-06" db="EMBL/GenBank/DDBJ databases">
        <title>Altererythrobacter sp. HHU K3-1.</title>
        <authorList>
            <person name="Zhang D."/>
            <person name="Xue H."/>
        </authorList>
    </citation>
    <scope>NUCLEOTIDE SEQUENCE [LARGE SCALE GENOMIC DNA]</scope>
    <source>
        <strain evidence="7 8">HHU K3-1</strain>
    </source>
</reference>
<dbReference type="EMBL" id="JABWGV010000001">
    <property type="protein sequence ID" value="NVD43542.1"/>
    <property type="molecule type" value="Genomic_DNA"/>
</dbReference>
<dbReference type="RefSeq" id="WP_176265868.1">
    <property type="nucleotide sequence ID" value="NZ_JABWGV010000001.1"/>
</dbReference>
<sequence length="455" mass="48471">MDGAAQQDTERWRGRIVAIYLFGALLLGGGGTPNPETEMALQLLAVAALTGWIFAAPRWYAEMPRAAIALAGIVLLLPLLQLMPLPPELWQAMPGRERVEDVLALKNADQSWLAWTVSPPRTLASFVAIIPPVLLMLATSTLTRNSVPVLLGAIVAAALLGALLGAAQLAGGHGAFRIYAETHDEWVTGFFANRNASVDLFLVGGMAIAALYAYVERTIPRSVFMAGAGVLALAALLTGSRAGIALIPVACIAVWLMLRIDNGQGAINRRRVGWYGLAAVFAASLLALRATGSNRLASIGARFASDDIGRADIWRDTWTAIAAHWPWGSGIGTFAMAVLPHERLDALDPSLPNRAHSELLEFFLEAGIFAPLILAAIGTILVRSALRAWQCPAERDVIIFASATLLLMTLHGLVDYPFRTMALSSLAGVAAGLLLRSARGPQDESKTHARSEEIG</sequence>
<dbReference type="Proteomes" id="UP000561438">
    <property type="component" value="Unassembled WGS sequence"/>
</dbReference>
<evidence type="ECO:0000256" key="5">
    <source>
        <dbReference type="SAM" id="Phobius"/>
    </source>
</evidence>
<proteinExistence type="predicted"/>
<feature type="transmembrane region" description="Helical" evidence="5">
    <location>
        <begin position="39"/>
        <end position="60"/>
    </location>
</feature>
<feature type="transmembrane region" description="Helical" evidence="5">
    <location>
        <begin position="222"/>
        <end position="238"/>
    </location>
</feature>
<feature type="transmembrane region" description="Helical" evidence="5">
    <location>
        <begin position="397"/>
        <end position="414"/>
    </location>
</feature>
<accession>A0A850GZW1</accession>
<feature type="transmembrane region" description="Helical" evidence="5">
    <location>
        <begin position="123"/>
        <end position="142"/>
    </location>
</feature>
<keyword evidence="3 5" id="KW-1133">Transmembrane helix</keyword>
<evidence type="ECO:0000256" key="4">
    <source>
        <dbReference type="ARBA" id="ARBA00023136"/>
    </source>
</evidence>
<feature type="transmembrane region" description="Helical" evidence="5">
    <location>
        <begin position="67"/>
        <end position="85"/>
    </location>
</feature>
<evidence type="ECO:0000313" key="8">
    <source>
        <dbReference type="Proteomes" id="UP000561438"/>
    </source>
</evidence>
<name>A0A850GZW1_9SPHN</name>
<feature type="domain" description="O-antigen ligase-related" evidence="6">
    <location>
        <begin position="229"/>
        <end position="373"/>
    </location>
</feature>
<evidence type="ECO:0000256" key="1">
    <source>
        <dbReference type="ARBA" id="ARBA00004141"/>
    </source>
</evidence>
<evidence type="ECO:0000259" key="6">
    <source>
        <dbReference type="Pfam" id="PF04932"/>
    </source>
</evidence>
<comment type="caution">
    <text evidence="7">The sequence shown here is derived from an EMBL/GenBank/DDBJ whole genome shotgun (WGS) entry which is preliminary data.</text>
</comment>
<feature type="transmembrane region" description="Helical" evidence="5">
    <location>
        <begin position="196"/>
        <end position="215"/>
    </location>
</feature>
<feature type="transmembrane region" description="Helical" evidence="5">
    <location>
        <begin position="12"/>
        <end position="33"/>
    </location>
</feature>
<keyword evidence="8" id="KW-1185">Reference proteome</keyword>
<evidence type="ECO:0000313" key="7">
    <source>
        <dbReference type="EMBL" id="NVD43542.1"/>
    </source>
</evidence>
<protein>
    <submittedName>
        <fullName evidence="7">O-antigen ligase family protein</fullName>
    </submittedName>
</protein>
<organism evidence="7 8">
    <name type="scientific">Qipengyuania atrilutea</name>
    <dbReference type="NCBI Taxonomy" id="2744473"/>
    <lineage>
        <taxon>Bacteria</taxon>
        <taxon>Pseudomonadati</taxon>
        <taxon>Pseudomonadota</taxon>
        <taxon>Alphaproteobacteria</taxon>
        <taxon>Sphingomonadales</taxon>
        <taxon>Erythrobacteraceae</taxon>
        <taxon>Qipengyuania</taxon>
    </lineage>
</organism>
<feature type="transmembrane region" description="Helical" evidence="5">
    <location>
        <begin position="272"/>
        <end position="290"/>
    </location>
</feature>
<dbReference type="PANTHER" id="PTHR37422:SF23">
    <property type="entry name" value="TEICHURONIC ACID BIOSYNTHESIS PROTEIN TUAE"/>
    <property type="match status" value="1"/>
</dbReference>
<dbReference type="GO" id="GO:0016020">
    <property type="term" value="C:membrane"/>
    <property type="evidence" value="ECO:0007669"/>
    <property type="project" value="UniProtKB-SubCell"/>
</dbReference>
<keyword evidence="4 5" id="KW-0472">Membrane</keyword>
<dbReference type="InterPro" id="IPR051533">
    <property type="entry name" value="WaaL-like"/>
</dbReference>
<evidence type="ECO:0000256" key="2">
    <source>
        <dbReference type="ARBA" id="ARBA00022692"/>
    </source>
</evidence>
<dbReference type="AlphaFoldDB" id="A0A850GZW1"/>
<gene>
    <name evidence="7" type="ORF">HUV48_00740</name>
</gene>
<dbReference type="GO" id="GO:0016874">
    <property type="term" value="F:ligase activity"/>
    <property type="evidence" value="ECO:0007669"/>
    <property type="project" value="UniProtKB-KW"/>
</dbReference>
<feature type="transmembrane region" description="Helical" evidence="5">
    <location>
        <begin position="244"/>
        <end position="260"/>
    </location>
</feature>
<feature type="transmembrane region" description="Helical" evidence="5">
    <location>
        <begin position="362"/>
        <end position="385"/>
    </location>
</feature>
<dbReference type="PANTHER" id="PTHR37422">
    <property type="entry name" value="TEICHURONIC ACID BIOSYNTHESIS PROTEIN TUAE"/>
    <property type="match status" value="1"/>
</dbReference>
<keyword evidence="7" id="KW-0436">Ligase</keyword>
<dbReference type="InterPro" id="IPR007016">
    <property type="entry name" value="O-antigen_ligase-rel_domated"/>
</dbReference>
<keyword evidence="2 5" id="KW-0812">Transmembrane</keyword>